<keyword evidence="2" id="KW-1003">Cell membrane</keyword>
<protein>
    <submittedName>
        <fullName evidence="9">ABC transporter permease</fullName>
    </submittedName>
</protein>
<dbReference type="GO" id="GO:0022857">
    <property type="term" value="F:transmembrane transporter activity"/>
    <property type="evidence" value="ECO:0007669"/>
    <property type="project" value="TreeGrafter"/>
</dbReference>
<dbReference type="AlphaFoldDB" id="A0A4Q1JM76"/>
<feature type="transmembrane region" description="Helical" evidence="6">
    <location>
        <begin position="21"/>
        <end position="41"/>
    </location>
</feature>
<dbReference type="InterPro" id="IPR050250">
    <property type="entry name" value="Macrolide_Exporter_MacB"/>
</dbReference>
<keyword evidence="4 6" id="KW-1133">Transmembrane helix</keyword>
<organism evidence="9 10">
    <name type="scientific">Ancylomarina salipaludis</name>
    <dbReference type="NCBI Taxonomy" id="2501299"/>
    <lineage>
        <taxon>Bacteria</taxon>
        <taxon>Pseudomonadati</taxon>
        <taxon>Bacteroidota</taxon>
        <taxon>Bacteroidia</taxon>
        <taxon>Marinilabiliales</taxon>
        <taxon>Marinifilaceae</taxon>
        <taxon>Ancylomarina</taxon>
    </lineage>
</organism>
<feature type="transmembrane region" description="Helical" evidence="6">
    <location>
        <begin position="652"/>
        <end position="673"/>
    </location>
</feature>
<feature type="transmembrane region" description="Helical" evidence="6">
    <location>
        <begin position="413"/>
        <end position="436"/>
    </location>
</feature>
<feature type="transmembrane region" description="Helical" evidence="6">
    <location>
        <begin position="372"/>
        <end position="393"/>
    </location>
</feature>
<evidence type="ECO:0000256" key="2">
    <source>
        <dbReference type="ARBA" id="ARBA00022475"/>
    </source>
</evidence>
<dbReference type="GO" id="GO:0005886">
    <property type="term" value="C:plasma membrane"/>
    <property type="evidence" value="ECO:0007669"/>
    <property type="project" value="UniProtKB-SubCell"/>
</dbReference>
<evidence type="ECO:0000256" key="6">
    <source>
        <dbReference type="SAM" id="Phobius"/>
    </source>
</evidence>
<dbReference type="EMBL" id="SAXA01000006">
    <property type="protein sequence ID" value="RXQ95076.1"/>
    <property type="molecule type" value="Genomic_DNA"/>
</dbReference>
<evidence type="ECO:0000259" key="7">
    <source>
        <dbReference type="Pfam" id="PF02687"/>
    </source>
</evidence>
<dbReference type="PANTHER" id="PTHR30572:SF18">
    <property type="entry name" value="ABC-TYPE MACROLIDE FAMILY EXPORT SYSTEM PERMEASE COMPONENT 2"/>
    <property type="match status" value="1"/>
</dbReference>
<feature type="transmembrane region" description="Helical" evidence="6">
    <location>
        <begin position="701"/>
        <end position="720"/>
    </location>
</feature>
<evidence type="ECO:0000313" key="10">
    <source>
        <dbReference type="Proteomes" id="UP000289703"/>
    </source>
</evidence>
<keyword evidence="10" id="KW-1185">Reference proteome</keyword>
<name>A0A4Q1JM76_9BACT</name>
<evidence type="ECO:0000313" key="9">
    <source>
        <dbReference type="EMBL" id="RXQ95076.1"/>
    </source>
</evidence>
<comment type="subcellular location">
    <subcellularLocation>
        <location evidence="1">Cell membrane</location>
        <topology evidence="1">Multi-pass membrane protein</topology>
    </subcellularLocation>
</comment>
<feature type="transmembrane region" description="Helical" evidence="6">
    <location>
        <begin position="331"/>
        <end position="352"/>
    </location>
</feature>
<feature type="transmembrane region" description="Helical" evidence="6">
    <location>
        <begin position="275"/>
        <end position="297"/>
    </location>
</feature>
<feature type="domain" description="MacB-like periplasmic core" evidence="8">
    <location>
        <begin position="20"/>
        <end position="222"/>
    </location>
</feature>
<evidence type="ECO:0000256" key="4">
    <source>
        <dbReference type="ARBA" id="ARBA00022989"/>
    </source>
</evidence>
<feature type="transmembrane region" description="Helical" evidence="6">
    <location>
        <begin position="735"/>
        <end position="755"/>
    </location>
</feature>
<dbReference type="Pfam" id="PF12704">
    <property type="entry name" value="MacB_PCD"/>
    <property type="match status" value="1"/>
</dbReference>
<feature type="domain" description="ABC3 transporter permease C-terminal" evidence="7">
    <location>
        <begin position="282"/>
        <end position="398"/>
    </location>
</feature>
<evidence type="ECO:0000256" key="5">
    <source>
        <dbReference type="ARBA" id="ARBA00023136"/>
    </source>
</evidence>
<keyword evidence="5 6" id="KW-0472">Membrane</keyword>
<feature type="domain" description="ABC3 transporter permease C-terminal" evidence="7">
    <location>
        <begin position="653"/>
        <end position="765"/>
    </location>
</feature>
<dbReference type="InterPro" id="IPR003838">
    <property type="entry name" value="ABC3_permease_C"/>
</dbReference>
<evidence type="ECO:0000256" key="1">
    <source>
        <dbReference type="ARBA" id="ARBA00004651"/>
    </source>
</evidence>
<dbReference type="Pfam" id="PF02687">
    <property type="entry name" value="FtsX"/>
    <property type="match status" value="2"/>
</dbReference>
<dbReference type="InterPro" id="IPR025857">
    <property type="entry name" value="MacB_PCD"/>
</dbReference>
<reference evidence="9 10" key="1">
    <citation type="submission" date="2019-01" db="EMBL/GenBank/DDBJ databases">
        <title>Ancylomarina salipaludis sp. nov., isolated from a salt marsh.</title>
        <authorList>
            <person name="Yoon J.-H."/>
        </authorList>
    </citation>
    <scope>NUCLEOTIDE SEQUENCE [LARGE SCALE GENOMIC DNA]</scope>
    <source>
        <strain evidence="9 10">SHSM-M15</strain>
    </source>
</reference>
<dbReference type="PANTHER" id="PTHR30572">
    <property type="entry name" value="MEMBRANE COMPONENT OF TRANSPORTER-RELATED"/>
    <property type="match status" value="1"/>
</dbReference>
<comment type="caution">
    <text evidence="9">The sequence shown here is derived from an EMBL/GenBank/DDBJ whole genome shotgun (WGS) entry which is preliminary data.</text>
</comment>
<accession>A0A4Q1JM76</accession>
<dbReference type="OrthoDB" id="973976at2"/>
<evidence type="ECO:0000256" key="3">
    <source>
        <dbReference type="ARBA" id="ARBA00022692"/>
    </source>
</evidence>
<keyword evidence="3 6" id="KW-0812">Transmembrane</keyword>
<evidence type="ECO:0000259" key="8">
    <source>
        <dbReference type="Pfam" id="PF12704"/>
    </source>
</evidence>
<proteinExistence type="predicted"/>
<gene>
    <name evidence="9" type="ORF">EO244_08475</name>
</gene>
<dbReference type="Proteomes" id="UP000289703">
    <property type="component" value="Unassembled WGS sequence"/>
</dbReference>
<dbReference type="RefSeq" id="WP_129254234.1">
    <property type="nucleotide sequence ID" value="NZ_SAXA01000006.1"/>
</dbReference>
<sequence length="772" mass="88848">MIYKNLKTFVQHLLRNKLYSSITIFGFSISLMFILLLSIYIKNEYSADQFHVNKERIFRLTHGDESDFAPPSGPLLMQKFPEVENFTRTRYLEMYASAPETQKLKSQILFADSSFLNIFTYKMLEGDKKTALTRENTVVITKSFAYKLFGKLPELGLTLTINDNINFEITGIMEDVPDNSHFNKFDLLANFPSLGKVFGMSDFLDSYNSNSYGLYVLTKGNTNFQSKTPEILKLFKEVNWMFKKEYAKSVELEPIVDSYFSTSYSSNSKNKSKRFVLILSGIVFLILVLSIINYVNLTVAQSSFRNKEIAIKKLIGAKKAGLLLQSLSESILLSFISLIIALVLSFQMVPVFNYLLDTRIDLLDEFTMSNLFFAIVFMLLIGIISGIIPALKITKFNPIEVVKGESKMKEKNIYSKIMICFQYLIIIVLITSAFFISKQTNFLRNYKLGFEQENMLCFEYEVSNKKQRVLEEILEKIPGVEDVSLSCGTPLDGGNNNCFTYKDKELSFQHFVVDTNFFKLLNIPVKKTGVAFSQNMCWLNEAAVKALELPENPTTFKLYNKEYPVYGIVKDFHFRNLKSQLGPAYFHILNPNRDAWTFVVKLKSGNNYETIQKIKKAHSDFTNGIPLRIDFFDEVVRDWYAKEEKTGKIVKYFAMLTVIISVMGLFAMSLYYVQQKQKEIGIRKVNGAKTSEILKLLNRDFSLWVIIAFVLACPIAWYAMNKWLQNFAYKTELSWWIFALAGLIAMGIAMLTVSFQSWRAATRNPVESLRYE</sequence>